<dbReference type="Gene3D" id="3.90.79.10">
    <property type="entry name" value="Nucleoside Triphosphate Pyrophosphohydrolase"/>
    <property type="match status" value="1"/>
</dbReference>
<dbReference type="OrthoDB" id="542521at2"/>
<comment type="caution">
    <text evidence="4">The sequence shown here is derived from an EMBL/GenBank/DDBJ whole genome shotgun (WGS) entry which is preliminary data.</text>
</comment>
<keyword evidence="5" id="KW-1185">Reference proteome</keyword>
<dbReference type="EMBL" id="VTPU01000011">
    <property type="protein sequence ID" value="TZG35879.1"/>
    <property type="molecule type" value="Genomic_DNA"/>
</dbReference>
<dbReference type="RefSeq" id="WP_149322574.1">
    <property type="nucleotide sequence ID" value="NZ_JARWAH010000009.1"/>
</dbReference>
<accession>A0A5D9CWH8</accession>
<protein>
    <submittedName>
        <fullName evidence="4">NUDIX domain-containing protein</fullName>
    </submittedName>
</protein>
<dbReference type="GO" id="GO:0016787">
    <property type="term" value="F:hydrolase activity"/>
    <property type="evidence" value="ECO:0007669"/>
    <property type="project" value="UniProtKB-KW"/>
</dbReference>
<dbReference type="AlphaFoldDB" id="A0A5D9CWH8"/>
<feature type="domain" description="Nudix hydrolase" evidence="3">
    <location>
        <begin position="7"/>
        <end position="141"/>
    </location>
</feature>
<proteinExistence type="predicted"/>
<evidence type="ECO:0000259" key="3">
    <source>
        <dbReference type="PROSITE" id="PS51462"/>
    </source>
</evidence>
<gene>
    <name evidence="4" type="ORF">FZZ93_12040</name>
</gene>
<evidence type="ECO:0000313" key="5">
    <source>
        <dbReference type="Proteomes" id="UP000324260"/>
    </source>
</evidence>
<dbReference type="PANTHER" id="PTHR43046">
    <property type="entry name" value="GDP-MANNOSE MANNOSYL HYDROLASE"/>
    <property type="match status" value="1"/>
</dbReference>
<name>A0A5D9CWH8_HALER</name>
<dbReference type="InterPro" id="IPR015797">
    <property type="entry name" value="NUDIX_hydrolase-like_dom_sf"/>
</dbReference>
<dbReference type="PROSITE" id="PS51462">
    <property type="entry name" value="NUDIX"/>
    <property type="match status" value="1"/>
</dbReference>
<dbReference type="SUPFAM" id="SSF55811">
    <property type="entry name" value="Nudix"/>
    <property type="match status" value="1"/>
</dbReference>
<dbReference type="PANTHER" id="PTHR43046:SF14">
    <property type="entry name" value="MUTT_NUDIX FAMILY PROTEIN"/>
    <property type="match status" value="1"/>
</dbReference>
<reference evidence="4 5" key="1">
    <citation type="submission" date="2019-08" db="EMBL/GenBank/DDBJ databases">
        <title>Draft Genome Sequence of Halomonas eurihalina Isolated from Preserved Hide-surface.</title>
        <authorList>
            <person name="Hussain S.A."/>
            <person name="Xu A."/>
            <person name="Sarker M."/>
            <person name="Sommers C."/>
        </authorList>
    </citation>
    <scope>NUCLEOTIDE SEQUENCE [LARGE SCALE GENOMIC DNA]</scope>
    <source>
        <strain evidence="4 5">MS1</strain>
    </source>
</reference>
<dbReference type="Pfam" id="PF00293">
    <property type="entry name" value="NUDIX"/>
    <property type="match status" value="1"/>
</dbReference>
<evidence type="ECO:0000256" key="1">
    <source>
        <dbReference type="ARBA" id="ARBA00001946"/>
    </source>
</evidence>
<sequence>MAELIPGVRNSARALILREDHILLLQKEDDVYALPGGGQETGEPLEAALQRECREEIGTDVLAPALIQVCDYFKLKRTEPATRRHQVDFIFRCAVPDDYAPHNGPSPDKRQLEVRWVEVRDLVRLAFSPAYLVLQLPRLIESRERTAEPLYTGVFHDQSNP</sequence>
<comment type="cofactor">
    <cofactor evidence="1">
        <name>Mg(2+)</name>
        <dbReference type="ChEBI" id="CHEBI:18420"/>
    </cofactor>
</comment>
<dbReference type="Proteomes" id="UP000324260">
    <property type="component" value="Unassembled WGS sequence"/>
</dbReference>
<organism evidence="4 5">
    <name type="scientific">Halomonas eurihalina</name>
    <dbReference type="NCBI Taxonomy" id="42566"/>
    <lineage>
        <taxon>Bacteria</taxon>
        <taxon>Pseudomonadati</taxon>
        <taxon>Pseudomonadota</taxon>
        <taxon>Gammaproteobacteria</taxon>
        <taxon>Oceanospirillales</taxon>
        <taxon>Halomonadaceae</taxon>
        <taxon>Halomonas</taxon>
    </lineage>
</organism>
<keyword evidence="2" id="KW-0378">Hydrolase</keyword>
<evidence type="ECO:0000256" key="2">
    <source>
        <dbReference type="ARBA" id="ARBA00022801"/>
    </source>
</evidence>
<evidence type="ECO:0000313" key="4">
    <source>
        <dbReference type="EMBL" id="TZG35879.1"/>
    </source>
</evidence>
<dbReference type="InterPro" id="IPR000086">
    <property type="entry name" value="NUDIX_hydrolase_dom"/>
</dbReference>